<keyword evidence="3" id="KW-1185">Reference proteome</keyword>
<dbReference type="Pfam" id="PF04195">
    <property type="entry name" value="Transposase_28"/>
    <property type="match status" value="1"/>
</dbReference>
<dbReference type="Proteomes" id="UP000036987">
    <property type="component" value="Unassembled WGS sequence"/>
</dbReference>
<name>A0A0K9P607_ZOSMR</name>
<evidence type="ECO:0000313" key="2">
    <source>
        <dbReference type="EMBL" id="KMZ64471.1"/>
    </source>
</evidence>
<dbReference type="InterPro" id="IPR007321">
    <property type="entry name" value="Transposase_28"/>
</dbReference>
<accession>A0A0K9P607</accession>
<dbReference type="PANTHER" id="PTHR31099">
    <property type="entry name" value="OS06G0165300 PROTEIN"/>
    <property type="match status" value="1"/>
</dbReference>
<dbReference type="PANTHER" id="PTHR31099:SF42">
    <property type="entry name" value="AMINOTRANSFERASE-LIKE PLANT MOBILE DOMAIN-CONTAINING PROTEIN"/>
    <property type="match status" value="1"/>
</dbReference>
<dbReference type="AlphaFoldDB" id="A0A0K9P607"/>
<gene>
    <name evidence="2" type="ORF">ZOSMA_36G00800</name>
</gene>
<evidence type="ECO:0000313" key="3">
    <source>
        <dbReference type="Proteomes" id="UP000036987"/>
    </source>
</evidence>
<comment type="caution">
    <text evidence="2">The sequence shown here is derived from an EMBL/GenBank/DDBJ whole genome shotgun (WGS) entry which is preliminary data.</text>
</comment>
<protein>
    <recommendedName>
        <fullName evidence="1">Transposase (putative) gypsy type domain-containing protein</fullName>
    </recommendedName>
</protein>
<proteinExistence type="predicted"/>
<feature type="domain" description="Transposase (putative) gypsy type" evidence="1">
    <location>
        <begin position="70"/>
        <end position="134"/>
    </location>
</feature>
<dbReference type="EMBL" id="LFYR01001151">
    <property type="protein sequence ID" value="KMZ64471.1"/>
    <property type="molecule type" value="Genomic_DNA"/>
</dbReference>
<sequence length="160" mass="18041">MANQAFIDSVIDLGDIPFRHNPQSILTRNEILEYLWGKLPHSNHLDVGTSLCLPCRSTAASPPDGFTAVYTSYLDTRMPVPASPFLLEFLRFTGIALSQLSSASFDKVLAFEELSHSLGWSNPTMPIFLTFFSIVRKDERVTISTRSGQRIFRRLMNQTQ</sequence>
<organism evidence="2 3">
    <name type="scientific">Zostera marina</name>
    <name type="common">Eelgrass</name>
    <dbReference type="NCBI Taxonomy" id="29655"/>
    <lineage>
        <taxon>Eukaryota</taxon>
        <taxon>Viridiplantae</taxon>
        <taxon>Streptophyta</taxon>
        <taxon>Embryophyta</taxon>
        <taxon>Tracheophyta</taxon>
        <taxon>Spermatophyta</taxon>
        <taxon>Magnoliopsida</taxon>
        <taxon>Liliopsida</taxon>
        <taxon>Zosteraceae</taxon>
        <taxon>Zostera</taxon>
    </lineage>
</organism>
<evidence type="ECO:0000259" key="1">
    <source>
        <dbReference type="Pfam" id="PF04195"/>
    </source>
</evidence>
<reference evidence="3" key="1">
    <citation type="journal article" date="2016" name="Nature">
        <title>The genome of the seagrass Zostera marina reveals angiosperm adaptation to the sea.</title>
        <authorList>
            <person name="Olsen J.L."/>
            <person name="Rouze P."/>
            <person name="Verhelst B."/>
            <person name="Lin Y.-C."/>
            <person name="Bayer T."/>
            <person name="Collen J."/>
            <person name="Dattolo E."/>
            <person name="De Paoli E."/>
            <person name="Dittami S."/>
            <person name="Maumus F."/>
            <person name="Michel G."/>
            <person name="Kersting A."/>
            <person name="Lauritano C."/>
            <person name="Lohaus R."/>
            <person name="Toepel M."/>
            <person name="Tonon T."/>
            <person name="Vanneste K."/>
            <person name="Amirebrahimi M."/>
            <person name="Brakel J."/>
            <person name="Bostroem C."/>
            <person name="Chovatia M."/>
            <person name="Grimwood J."/>
            <person name="Jenkins J.W."/>
            <person name="Jueterbock A."/>
            <person name="Mraz A."/>
            <person name="Stam W.T."/>
            <person name="Tice H."/>
            <person name="Bornberg-Bauer E."/>
            <person name="Green P.J."/>
            <person name="Pearson G.A."/>
            <person name="Procaccini G."/>
            <person name="Duarte C.M."/>
            <person name="Schmutz J."/>
            <person name="Reusch T.B.H."/>
            <person name="Van de Peer Y."/>
        </authorList>
    </citation>
    <scope>NUCLEOTIDE SEQUENCE [LARGE SCALE GENOMIC DNA]</scope>
    <source>
        <strain evidence="3">cv. Finnish</strain>
    </source>
</reference>